<organism evidence="1 2">
    <name type="scientific">Jeotgalibacillus haloalkalitolerans</name>
    <dbReference type="NCBI Taxonomy" id="3104292"/>
    <lineage>
        <taxon>Bacteria</taxon>
        <taxon>Bacillati</taxon>
        <taxon>Bacillota</taxon>
        <taxon>Bacilli</taxon>
        <taxon>Bacillales</taxon>
        <taxon>Caryophanaceae</taxon>
        <taxon>Jeotgalibacillus</taxon>
    </lineage>
</organism>
<evidence type="ECO:0000313" key="1">
    <source>
        <dbReference type="EMBL" id="MDZ5711277.1"/>
    </source>
</evidence>
<dbReference type="EMBL" id="JAXQNN010000001">
    <property type="protein sequence ID" value="MDZ5711277.1"/>
    <property type="molecule type" value="Genomic_DNA"/>
</dbReference>
<gene>
    <name evidence="1" type="ORF">UFB30_03535</name>
</gene>
<dbReference type="RefSeq" id="WP_322420286.1">
    <property type="nucleotide sequence ID" value="NZ_JAXQNN010000001.1"/>
</dbReference>
<protein>
    <submittedName>
        <fullName evidence="1">Uncharacterized protein</fullName>
    </submittedName>
</protein>
<evidence type="ECO:0000313" key="2">
    <source>
        <dbReference type="Proteomes" id="UP001292084"/>
    </source>
</evidence>
<comment type="caution">
    <text evidence="1">The sequence shown here is derived from an EMBL/GenBank/DDBJ whole genome shotgun (WGS) entry which is preliminary data.</text>
</comment>
<name>A0ABU5KJ44_9BACL</name>
<reference evidence="1 2" key="1">
    <citation type="submission" date="2023-12" db="EMBL/GenBank/DDBJ databases">
        <title>Jeotgalibacillus haloalkaliphilus sp. nov., a novel salt-tolerant bacteria, isolated from the estuary of the Fenhe River into the Yellow River.</title>
        <authorList>
            <person name="Li Y."/>
        </authorList>
    </citation>
    <scope>NUCLEOTIDE SEQUENCE [LARGE SCALE GENOMIC DNA]</scope>
    <source>
        <strain evidence="1 2">HH7-29</strain>
    </source>
</reference>
<sequence length="45" mass="5584">MDDFHNWVRETSIEFEEKLSRALKPEEIEFLKWIEEQFVSTEEHT</sequence>
<proteinExistence type="predicted"/>
<accession>A0ABU5KJ44</accession>
<dbReference type="Proteomes" id="UP001292084">
    <property type="component" value="Unassembled WGS sequence"/>
</dbReference>
<keyword evidence="2" id="KW-1185">Reference proteome</keyword>